<name>A0A9P6QYM4_9FUNG</name>
<feature type="compositionally biased region" description="Basic residues" evidence="1">
    <location>
        <begin position="18"/>
        <end position="36"/>
    </location>
</feature>
<feature type="compositionally biased region" description="Low complexity" evidence="1">
    <location>
        <begin position="51"/>
        <end position="63"/>
    </location>
</feature>
<evidence type="ECO:0000256" key="1">
    <source>
        <dbReference type="SAM" id="MobiDB-lite"/>
    </source>
</evidence>
<dbReference type="Proteomes" id="UP000738325">
    <property type="component" value="Unassembled WGS sequence"/>
</dbReference>
<organism evidence="2 3">
    <name type="scientific">Dissophora globulifera</name>
    <dbReference type="NCBI Taxonomy" id="979702"/>
    <lineage>
        <taxon>Eukaryota</taxon>
        <taxon>Fungi</taxon>
        <taxon>Fungi incertae sedis</taxon>
        <taxon>Mucoromycota</taxon>
        <taxon>Mortierellomycotina</taxon>
        <taxon>Mortierellomycetes</taxon>
        <taxon>Mortierellales</taxon>
        <taxon>Mortierellaceae</taxon>
        <taxon>Dissophora</taxon>
    </lineage>
</organism>
<protein>
    <submittedName>
        <fullName evidence="2">Uncharacterized protein</fullName>
    </submittedName>
</protein>
<comment type="caution">
    <text evidence="2">The sequence shown here is derived from an EMBL/GenBank/DDBJ whole genome shotgun (WGS) entry which is preliminary data.</text>
</comment>
<sequence>MDSREAFYQLIKDFSATHKKKKHTSSSARQHLRGFLHGKNTAKDGVERTSSSRSSVNMDNSISDSEGDSSERNTIAEETVIRNIGDVSIDKDDSGELIADEKMEQGTVGWRVALIYAKAA</sequence>
<feature type="region of interest" description="Disordered" evidence="1">
    <location>
        <begin position="18"/>
        <end position="79"/>
    </location>
</feature>
<proteinExistence type="predicted"/>
<evidence type="ECO:0000313" key="2">
    <source>
        <dbReference type="EMBL" id="KAG0301011.1"/>
    </source>
</evidence>
<keyword evidence="3" id="KW-1185">Reference proteome</keyword>
<gene>
    <name evidence="2" type="ORF">BGZ99_003592</name>
</gene>
<dbReference type="EMBL" id="JAAAIP010002252">
    <property type="protein sequence ID" value="KAG0301011.1"/>
    <property type="molecule type" value="Genomic_DNA"/>
</dbReference>
<dbReference type="AlphaFoldDB" id="A0A9P6QYM4"/>
<reference evidence="2" key="1">
    <citation type="journal article" date="2020" name="Fungal Divers.">
        <title>Resolving the Mortierellaceae phylogeny through synthesis of multi-gene phylogenetics and phylogenomics.</title>
        <authorList>
            <person name="Vandepol N."/>
            <person name="Liber J."/>
            <person name="Desiro A."/>
            <person name="Na H."/>
            <person name="Kennedy M."/>
            <person name="Barry K."/>
            <person name="Grigoriev I.V."/>
            <person name="Miller A.N."/>
            <person name="O'Donnell K."/>
            <person name="Stajich J.E."/>
            <person name="Bonito G."/>
        </authorList>
    </citation>
    <scope>NUCLEOTIDE SEQUENCE</scope>
    <source>
        <strain evidence="2">REB-010B</strain>
    </source>
</reference>
<accession>A0A9P6QYM4</accession>
<evidence type="ECO:0000313" key="3">
    <source>
        <dbReference type="Proteomes" id="UP000738325"/>
    </source>
</evidence>